<evidence type="ECO:0000313" key="1">
    <source>
        <dbReference type="EMBL" id="PSR32712.1"/>
    </source>
</evidence>
<gene>
    <name evidence="1" type="ORF">C7B46_13210</name>
</gene>
<accession>A0A2T2XE51</accession>
<organism evidence="1 2">
    <name type="scientific">Sulfobacillus benefaciens</name>
    <dbReference type="NCBI Taxonomy" id="453960"/>
    <lineage>
        <taxon>Bacteria</taxon>
        <taxon>Bacillati</taxon>
        <taxon>Bacillota</taxon>
        <taxon>Clostridia</taxon>
        <taxon>Eubacteriales</taxon>
        <taxon>Clostridiales Family XVII. Incertae Sedis</taxon>
        <taxon>Sulfobacillus</taxon>
    </lineage>
</organism>
<dbReference type="Proteomes" id="UP000242972">
    <property type="component" value="Unassembled WGS sequence"/>
</dbReference>
<name>A0A2T2XE51_9FIRM</name>
<dbReference type="AlphaFoldDB" id="A0A2T2XE51"/>
<proteinExistence type="predicted"/>
<sequence length="64" mass="6590">MVISGLESILQTARFSILPQIVLGEELTTSSGFLSSFKNDASVAGNGVTGFLLALFGIEGVLDG</sequence>
<comment type="caution">
    <text evidence="1">The sequence shown here is derived from an EMBL/GenBank/DDBJ whole genome shotgun (WGS) entry which is preliminary data.</text>
</comment>
<evidence type="ECO:0000313" key="2">
    <source>
        <dbReference type="Proteomes" id="UP000242972"/>
    </source>
</evidence>
<reference evidence="1 2" key="1">
    <citation type="journal article" date="2014" name="BMC Genomics">
        <title>Comparison of environmental and isolate Sulfobacillus genomes reveals diverse carbon, sulfur, nitrogen, and hydrogen metabolisms.</title>
        <authorList>
            <person name="Justice N.B."/>
            <person name="Norman A."/>
            <person name="Brown C.T."/>
            <person name="Singh A."/>
            <person name="Thomas B.C."/>
            <person name="Banfield J.F."/>
        </authorList>
    </citation>
    <scope>NUCLEOTIDE SEQUENCE [LARGE SCALE GENOMIC DNA]</scope>
    <source>
        <strain evidence="1">AMDSBA4</strain>
    </source>
</reference>
<dbReference type="EMBL" id="PXYW01000033">
    <property type="protein sequence ID" value="PSR32712.1"/>
    <property type="molecule type" value="Genomic_DNA"/>
</dbReference>
<protein>
    <submittedName>
        <fullName evidence="1">Uncharacterized protein</fullName>
    </submittedName>
</protein>